<dbReference type="GO" id="GO:0009401">
    <property type="term" value="P:phosphoenolpyruvate-dependent sugar phosphotransferase system"/>
    <property type="evidence" value="ECO:0007669"/>
    <property type="project" value="UniProtKB-KW"/>
</dbReference>
<dbReference type="Proteomes" id="UP000214666">
    <property type="component" value="Chromosome"/>
</dbReference>
<evidence type="ECO:0000256" key="5">
    <source>
        <dbReference type="ARBA" id="ARBA00022683"/>
    </source>
</evidence>
<evidence type="ECO:0000256" key="4">
    <source>
        <dbReference type="ARBA" id="ARBA00022597"/>
    </source>
</evidence>
<feature type="transmembrane region" description="Helical" evidence="9">
    <location>
        <begin position="79"/>
        <end position="99"/>
    </location>
</feature>
<keyword evidence="12" id="KW-1185">Reference proteome</keyword>
<evidence type="ECO:0000256" key="2">
    <source>
        <dbReference type="ARBA" id="ARBA00022448"/>
    </source>
</evidence>
<dbReference type="RefSeq" id="WP_094155876.1">
    <property type="nucleotide sequence ID" value="NZ_CP020028.1"/>
</dbReference>
<feature type="transmembrane region" description="Helical" evidence="9">
    <location>
        <begin position="145"/>
        <end position="164"/>
    </location>
</feature>
<dbReference type="InterPro" id="IPR003352">
    <property type="entry name" value="PTS_EIIC"/>
</dbReference>
<feature type="transmembrane region" description="Helical" evidence="9">
    <location>
        <begin position="317"/>
        <end position="340"/>
    </location>
</feature>
<gene>
    <name evidence="11" type="ORF">B4V02_18405</name>
</gene>
<keyword evidence="5" id="KW-0598">Phosphotransferase system</keyword>
<dbReference type="KEGG" id="pkb:B4V02_18405"/>
<keyword evidence="6 9" id="KW-0812">Transmembrane</keyword>
<protein>
    <submittedName>
        <fullName evidence="11">PTS glucose transporter subunit IIABC</fullName>
    </submittedName>
</protein>
<dbReference type="Pfam" id="PF02378">
    <property type="entry name" value="PTS_EIIC"/>
    <property type="match status" value="1"/>
</dbReference>
<evidence type="ECO:0000256" key="9">
    <source>
        <dbReference type="SAM" id="Phobius"/>
    </source>
</evidence>
<feature type="transmembrane region" description="Helical" evidence="9">
    <location>
        <begin position="176"/>
        <end position="201"/>
    </location>
</feature>
<evidence type="ECO:0000313" key="11">
    <source>
        <dbReference type="EMBL" id="ASR48530.1"/>
    </source>
</evidence>
<dbReference type="InterPro" id="IPR050558">
    <property type="entry name" value="PTS_Sugar-Specific_Components"/>
</dbReference>
<dbReference type="OrthoDB" id="2664592at2"/>
<comment type="subcellular location">
    <subcellularLocation>
        <location evidence="1">Cell membrane</location>
        <topology evidence="1">Multi-pass membrane protein</topology>
    </subcellularLocation>
</comment>
<dbReference type="AlphaFoldDB" id="A0A222WPN2"/>
<evidence type="ECO:0000313" key="12">
    <source>
        <dbReference type="Proteomes" id="UP000214666"/>
    </source>
</evidence>
<keyword evidence="7 9" id="KW-1133">Transmembrane helix</keyword>
<evidence type="ECO:0000256" key="8">
    <source>
        <dbReference type="ARBA" id="ARBA00023136"/>
    </source>
</evidence>
<proteinExistence type="predicted"/>
<keyword evidence="4 11" id="KW-0762">Sugar transport</keyword>
<feature type="transmembrane region" description="Helical" evidence="9">
    <location>
        <begin position="50"/>
        <end position="73"/>
    </location>
</feature>
<dbReference type="PROSITE" id="PS51103">
    <property type="entry name" value="PTS_EIIC_TYPE_1"/>
    <property type="match status" value="1"/>
</dbReference>
<keyword evidence="3" id="KW-1003">Cell membrane</keyword>
<feature type="domain" description="PTS EIIC type-1" evidence="10">
    <location>
        <begin position="41"/>
        <end position="388"/>
    </location>
</feature>
<dbReference type="PANTHER" id="PTHR30175:SF1">
    <property type="entry name" value="PTS SYSTEM ARBUTIN-, CELLOBIOSE-, AND SALICIN-SPECIFIC EIIBC COMPONENT-RELATED"/>
    <property type="match status" value="1"/>
</dbReference>
<feature type="transmembrane region" description="Helical" evidence="9">
    <location>
        <begin position="259"/>
        <end position="279"/>
    </location>
</feature>
<evidence type="ECO:0000256" key="1">
    <source>
        <dbReference type="ARBA" id="ARBA00004651"/>
    </source>
</evidence>
<sequence>MNQELLSKRIISQVEGEDRQEPTSGSPKAAAEGNPISRLFDFISGAFTPILPAMIGAGMIKAVIYVLMSFGFLLSDPQMYTILLAISDGIFYFLPIFVAASATRRLGSNMFVAAAVGASVFHPQLTALLQSGEEVRFAGLSVIEPQAASSIILILVVVWIASYVEKWLDRYIPSWLKLMAVPTLTLVITIPLMMFAFGPLWTYLGQHISDGLGWLFDNTGVLAGLLLGGIMSVLIIAGMQYIMIPIMVSSLAALGYDQIFPVVVAAALAQAGAAFGVLFKSKNGKVKTLAFWTGLLALLGVTEPAMYGVTMRLKKPFVAVLIGGALGGAFMILFETKSIAIGGVSGLPSLGLILGSTWAYAIWGMLISFVSAGVITYFMGFVDKNINS</sequence>
<keyword evidence="8 9" id="KW-0472">Membrane</keyword>
<feature type="transmembrane region" description="Helical" evidence="9">
    <location>
        <begin position="221"/>
        <end position="247"/>
    </location>
</feature>
<dbReference type="GO" id="GO:0005886">
    <property type="term" value="C:plasma membrane"/>
    <property type="evidence" value="ECO:0007669"/>
    <property type="project" value="UniProtKB-SubCell"/>
</dbReference>
<feature type="transmembrane region" description="Helical" evidence="9">
    <location>
        <begin position="360"/>
        <end position="382"/>
    </location>
</feature>
<evidence type="ECO:0000256" key="7">
    <source>
        <dbReference type="ARBA" id="ARBA00022989"/>
    </source>
</evidence>
<keyword evidence="2" id="KW-0813">Transport</keyword>
<evidence type="ECO:0000256" key="3">
    <source>
        <dbReference type="ARBA" id="ARBA00022475"/>
    </source>
</evidence>
<evidence type="ECO:0000256" key="6">
    <source>
        <dbReference type="ARBA" id="ARBA00022692"/>
    </source>
</evidence>
<feature type="transmembrane region" description="Helical" evidence="9">
    <location>
        <begin position="291"/>
        <end position="310"/>
    </location>
</feature>
<dbReference type="STRING" id="172713.GCA_001705305_03748"/>
<reference evidence="11 12" key="1">
    <citation type="submission" date="2017-03" db="EMBL/GenBank/DDBJ databases">
        <title>Complete genome sequence of Paenibacillus Kribbensis producing bioflocculants.</title>
        <authorList>
            <person name="Lee H.-G."/>
            <person name="Oh H.-M."/>
        </authorList>
    </citation>
    <scope>NUCLEOTIDE SEQUENCE [LARGE SCALE GENOMIC DNA]</scope>
    <source>
        <strain evidence="11 12">AM49</strain>
    </source>
</reference>
<dbReference type="PANTHER" id="PTHR30175">
    <property type="entry name" value="PHOSPHOTRANSFERASE SYSTEM TRANSPORT PROTEIN"/>
    <property type="match status" value="1"/>
</dbReference>
<dbReference type="EMBL" id="CP020028">
    <property type="protein sequence ID" value="ASR48530.1"/>
    <property type="molecule type" value="Genomic_DNA"/>
</dbReference>
<dbReference type="GO" id="GO:0015771">
    <property type="term" value="P:trehalose transport"/>
    <property type="evidence" value="ECO:0007669"/>
    <property type="project" value="TreeGrafter"/>
</dbReference>
<accession>A0A222WPN2</accession>
<organism evidence="11 12">
    <name type="scientific">Paenibacillus kribbensis</name>
    <dbReference type="NCBI Taxonomy" id="172713"/>
    <lineage>
        <taxon>Bacteria</taxon>
        <taxon>Bacillati</taxon>
        <taxon>Bacillota</taxon>
        <taxon>Bacilli</taxon>
        <taxon>Bacillales</taxon>
        <taxon>Paenibacillaceae</taxon>
        <taxon>Paenibacillus</taxon>
    </lineage>
</organism>
<name>A0A222WPN2_9BACL</name>
<dbReference type="InterPro" id="IPR013013">
    <property type="entry name" value="PTS_EIIC_1"/>
</dbReference>
<dbReference type="GO" id="GO:0008982">
    <property type="term" value="F:protein-N(PI)-phosphohistidine-sugar phosphotransferase activity"/>
    <property type="evidence" value="ECO:0007669"/>
    <property type="project" value="InterPro"/>
</dbReference>
<evidence type="ECO:0000259" key="10">
    <source>
        <dbReference type="PROSITE" id="PS51103"/>
    </source>
</evidence>
<dbReference type="GO" id="GO:0090589">
    <property type="term" value="F:protein-phosphocysteine-trehalose phosphotransferase system transporter activity"/>
    <property type="evidence" value="ECO:0007669"/>
    <property type="project" value="TreeGrafter"/>
</dbReference>